<dbReference type="PANTHER" id="PTHR32305">
    <property type="match status" value="1"/>
</dbReference>
<dbReference type="PANTHER" id="PTHR32305:SF15">
    <property type="entry name" value="PROTEIN RHSA-RELATED"/>
    <property type="match status" value="1"/>
</dbReference>
<dbReference type="Gene3D" id="4.10.220.110">
    <property type="match status" value="1"/>
</dbReference>
<dbReference type="InterPro" id="IPR006531">
    <property type="entry name" value="Gp5/Vgr_OB"/>
</dbReference>
<dbReference type="NCBIfam" id="TIGR01646">
    <property type="entry name" value="vgr_GE"/>
    <property type="match status" value="1"/>
</dbReference>
<evidence type="ECO:0000256" key="3">
    <source>
        <dbReference type="ARBA" id="ARBA00022525"/>
    </source>
</evidence>
<comment type="subcellular location">
    <subcellularLocation>
        <location evidence="1">Secreted</location>
    </subcellularLocation>
</comment>
<accession>A0A2S4RXI6</accession>
<dbReference type="SUPFAM" id="SSF69255">
    <property type="entry name" value="gp5 N-terminal domain-like"/>
    <property type="match status" value="1"/>
</dbReference>
<dbReference type="InterPro" id="IPR037026">
    <property type="entry name" value="Vgr_OB-fold_dom_sf"/>
</dbReference>
<organism evidence="6 7">
    <name type="scientific">Citrobacter amalonaticus</name>
    <dbReference type="NCBI Taxonomy" id="35703"/>
    <lineage>
        <taxon>Bacteria</taxon>
        <taxon>Pseudomonadati</taxon>
        <taxon>Pseudomonadota</taxon>
        <taxon>Gammaproteobacteria</taxon>
        <taxon>Enterobacterales</taxon>
        <taxon>Enterobacteriaceae</taxon>
        <taxon>Citrobacter</taxon>
    </lineage>
</organism>
<dbReference type="Pfam" id="PF04717">
    <property type="entry name" value="Phage_base_V"/>
    <property type="match status" value="1"/>
</dbReference>
<dbReference type="InterPro" id="IPR050708">
    <property type="entry name" value="T6SS_VgrG/RHS"/>
</dbReference>
<dbReference type="Pfam" id="PF06715">
    <property type="entry name" value="Gp5_C"/>
    <property type="match status" value="1"/>
</dbReference>
<dbReference type="Gene3D" id="2.30.110.50">
    <property type="match status" value="1"/>
</dbReference>
<dbReference type="Gene3D" id="2.40.50.230">
    <property type="entry name" value="Gp5 N-terminal domain"/>
    <property type="match status" value="1"/>
</dbReference>
<feature type="domain" description="Gp5/Type VI secretion system Vgr C-terminal trimerisation" evidence="5">
    <location>
        <begin position="443"/>
        <end position="523"/>
    </location>
</feature>
<dbReference type="GO" id="GO:0005576">
    <property type="term" value="C:extracellular region"/>
    <property type="evidence" value="ECO:0007669"/>
    <property type="project" value="UniProtKB-SubCell"/>
</dbReference>
<comment type="caution">
    <text evidence="6">The sequence shown here is derived from an EMBL/GenBank/DDBJ whole genome shotgun (WGS) entry which is preliminary data.</text>
</comment>
<dbReference type="OrthoDB" id="6710627at2"/>
<dbReference type="SUPFAM" id="SSF69279">
    <property type="entry name" value="Phage tail proteins"/>
    <property type="match status" value="2"/>
</dbReference>
<protein>
    <submittedName>
        <fullName evidence="6">Type VI secretion system tip protein VgrG</fullName>
    </submittedName>
</protein>
<keyword evidence="3" id="KW-0964">Secreted</keyword>
<proteinExistence type="inferred from homology"/>
<evidence type="ECO:0000256" key="2">
    <source>
        <dbReference type="ARBA" id="ARBA00005558"/>
    </source>
</evidence>
<dbReference type="NCBIfam" id="TIGR03361">
    <property type="entry name" value="VI_Rhs_Vgr"/>
    <property type="match status" value="1"/>
</dbReference>
<dbReference type="Pfam" id="PF22178">
    <property type="entry name" value="Gp5_trimer_C"/>
    <property type="match status" value="1"/>
</dbReference>
<dbReference type="AlphaFoldDB" id="A0A2S4RXI6"/>
<feature type="domain" description="Gp5/Type VI secretion system Vgr protein OB-fold" evidence="4">
    <location>
        <begin position="358"/>
        <end position="426"/>
    </location>
</feature>
<dbReference type="Pfam" id="PF05954">
    <property type="entry name" value="Phage_GPD"/>
    <property type="match status" value="1"/>
</dbReference>
<sequence length="654" mass="71353">MPDTTIIKLTAPALTGLTAATAQTDSQLNGLTTATIAATTSAPLTLDAVLATHLTATINNADYDGLIAEAHQLPATGNADRYQFVLRPWLWWLTLASNNRVFQNLSAQEIVEKVFKDGGFTDYTFQLKTKPAKREYCLQYNESDFNFVSRLLEQEGIFWFFTHEQGKHTLVLADDNSAFPPIPGEKKVRYQAAQSGERETGAIRSAELRLQATAQGFQSSDYNYEQPKAALFAQAGEKKGGMHYQHPGRFSEKAQGDALAAWKVSALKAQAKQLVGESDCAALAAGHWFSLTDHDDKALNIDWLVTAVSHEYDGERYRNRFTAIPKATPYRPQGSTPKPFMHTQTARVVGKSGEEIWTDKLGRVKVQFPWDREGKNDETSSCWLRVATAWSGNGYGAQFIPRFGQEVVVSFIDGNPDKPLITGCVYNGANALPYALPANQTQSGIKTRSDKGFNELRFDDKKDAELLAMQAQKDFQLTVLNDSKTTISHDDIHSVKNDRTRTIEEGNETVTLKKGNRTVKIEKGSDTLEVKEKRSVTVKGDQELAVDGNETHKVKGNYTLNVDGNLTIKVSGTLTLESGKTLSVKSGAALNASATSDLKLDGANIASEAKASLTQKAATISHEAKATLTSKASATQTVDGGGMLTIKGGMVKIN</sequence>
<dbReference type="InterPro" id="IPR017847">
    <property type="entry name" value="T6SS_RhsGE_Vgr_subset"/>
</dbReference>
<evidence type="ECO:0000313" key="7">
    <source>
        <dbReference type="Proteomes" id="UP000237003"/>
    </source>
</evidence>
<evidence type="ECO:0000313" key="6">
    <source>
        <dbReference type="EMBL" id="POU65240.1"/>
    </source>
</evidence>
<reference evidence="6 7" key="1">
    <citation type="submission" date="2018-01" db="EMBL/GenBank/DDBJ databases">
        <title>Complete genome sequences of 14 Citrobacter spp. isolated from plant in Canada.</title>
        <authorList>
            <person name="Bhandare S.G."/>
            <person name="Colavecchio A."/>
            <person name="Jeukens J."/>
            <person name="Emond-Rheault J.-G."/>
            <person name="Freschi L."/>
            <person name="Hamel J."/>
            <person name="Kukavica-Ibrulj I."/>
            <person name="Levesque R."/>
            <person name="Goodridge L."/>
        </authorList>
    </citation>
    <scope>NUCLEOTIDE SEQUENCE [LARGE SCALE GENOMIC DNA]</scope>
    <source>
        <strain evidence="6 7">S1285</strain>
    </source>
</reference>
<dbReference type="EMBL" id="PQLX01000004">
    <property type="protein sequence ID" value="POU65240.1"/>
    <property type="molecule type" value="Genomic_DNA"/>
</dbReference>
<evidence type="ECO:0000259" key="5">
    <source>
        <dbReference type="Pfam" id="PF22178"/>
    </source>
</evidence>
<name>A0A2S4RXI6_CITAM</name>
<gene>
    <name evidence="6" type="ORF">C3430_13725</name>
</gene>
<dbReference type="InterPro" id="IPR010609">
    <property type="entry name" value="Gp5_C"/>
</dbReference>
<evidence type="ECO:0000256" key="1">
    <source>
        <dbReference type="ARBA" id="ARBA00004613"/>
    </source>
</evidence>
<evidence type="ECO:0000259" key="4">
    <source>
        <dbReference type="Pfam" id="PF04717"/>
    </source>
</evidence>
<dbReference type="InterPro" id="IPR006533">
    <property type="entry name" value="T6SS_Vgr_RhsGE"/>
</dbReference>
<comment type="similarity">
    <text evidence="2">Belongs to the VgrG protein family.</text>
</comment>
<dbReference type="InterPro" id="IPR054030">
    <property type="entry name" value="Gp5_Vgr_C"/>
</dbReference>
<dbReference type="RefSeq" id="WP_103778174.1">
    <property type="nucleotide sequence ID" value="NZ_PQLX01000004.1"/>
</dbReference>
<dbReference type="FunFam" id="3.55.50.10:FF:000001">
    <property type="entry name" value="Actin cross-linking toxin VgrG1"/>
    <property type="match status" value="1"/>
</dbReference>
<dbReference type="SUPFAM" id="SSF69349">
    <property type="entry name" value="Phage fibre proteins"/>
    <property type="match status" value="1"/>
</dbReference>
<dbReference type="Gene3D" id="3.55.50.10">
    <property type="entry name" value="Baseplate protein-like domains"/>
    <property type="match status" value="1"/>
</dbReference>
<dbReference type="Proteomes" id="UP000237003">
    <property type="component" value="Unassembled WGS sequence"/>
</dbReference>